<organism evidence="1 2">
    <name type="scientific">Boeremia exigua</name>
    <dbReference type="NCBI Taxonomy" id="749465"/>
    <lineage>
        <taxon>Eukaryota</taxon>
        <taxon>Fungi</taxon>
        <taxon>Dikarya</taxon>
        <taxon>Ascomycota</taxon>
        <taxon>Pezizomycotina</taxon>
        <taxon>Dothideomycetes</taxon>
        <taxon>Pleosporomycetidae</taxon>
        <taxon>Pleosporales</taxon>
        <taxon>Pleosporineae</taxon>
        <taxon>Didymellaceae</taxon>
        <taxon>Boeremia</taxon>
    </lineage>
</organism>
<protein>
    <submittedName>
        <fullName evidence="1">Uncharacterized protein</fullName>
    </submittedName>
</protein>
<name>A0ACC2HR73_9PLEO</name>
<dbReference type="Proteomes" id="UP001153331">
    <property type="component" value="Unassembled WGS sequence"/>
</dbReference>
<evidence type="ECO:0000313" key="2">
    <source>
        <dbReference type="Proteomes" id="UP001153331"/>
    </source>
</evidence>
<proteinExistence type="predicted"/>
<reference evidence="1" key="1">
    <citation type="submission" date="2022-11" db="EMBL/GenBank/DDBJ databases">
        <title>Genome Sequence of Boeremia exigua.</title>
        <authorList>
            <person name="Buettner E."/>
        </authorList>
    </citation>
    <scope>NUCLEOTIDE SEQUENCE</scope>
    <source>
        <strain evidence="1">CU02</strain>
    </source>
</reference>
<accession>A0ACC2HR73</accession>
<evidence type="ECO:0000313" key="1">
    <source>
        <dbReference type="EMBL" id="KAJ8105269.1"/>
    </source>
</evidence>
<comment type="caution">
    <text evidence="1">The sequence shown here is derived from an EMBL/GenBank/DDBJ whole genome shotgun (WGS) entry which is preliminary data.</text>
</comment>
<gene>
    <name evidence="1" type="ORF">OPT61_g10283</name>
</gene>
<dbReference type="EMBL" id="JAPHNI010001575">
    <property type="protein sequence ID" value="KAJ8105269.1"/>
    <property type="molecule type" value="Genomic_DNA"/>
</dbReference>
<keyword evidence="2" id="KW-1185">Reference proteome</keyword>
<sequence length="197" mass="21741">MNTDILIIGAGTWGCSIAFELARQGNVGISVLDGSSFPSLISAGSDLNKIAEDANEPSQDDADDDFFWRRVHQIAMKAWHSDPLFSPFYHSTGFIDAAVSDGAYQRCVDYAQEEYAPLILLTTREDFQKTMPDGVLQGDFSRWRGFWKQGGARWVFASGTMRAMHAEAVRLDVAFITGDTEGRAEALLYSEDAKAVL</sequence>